<comment type="caution">
    <text evidence="8">The sequence shown here is derived from an EMBL/GenBank/DDBJ whole genome shotgun (WGS) entry which is preliminary data.</text>
</comment>
<keyword evidence="1" id="KW-0808">Transferase</keyword>
<evidence type="ECO:0000256" key="6">
    <source>
        <dbReference type="ARBA" id="ARBA00022918"/>
    </source>
</evidence>
<dbReference type="PANTHER" id="PTHR37984">
    <property type="entry name" value="PROTEIN CBG26694"/>
    <property type="match status" value="1"/>
</dbReference>
<keyword evidence="5" id="KW-0378">Hydrolase</keyword>
<dbReference type="Gene3D" id="3.30.420.10">
    <property type="entry name" value="Ribonuclease H-like superfamily/Ribonuclease H"/>
    <property type="match status" value="1"/>
</dbReference>
<evidence type="ECO:0000256" key="4">
    <source>
        <dbReference type="ARBA" id="ARBA00022759"/>
    </source>
</evidence>
<dbReference type="SUPFAM" id="SSF56672">
    <property type="entry name" value="DNA/RNA polymerases"/>
    <property type="match status" value="1"/>
</dbReference>
<dbReference type="CDD" id="cd09274">
    <property type="entry name" value="RNase_HI_RT_Ty3"/>
    <property type="match status" value="1"/>
</dbReference>
<dbReference type="PROSITE" id="PS50994">
    <property type="entry name" value="INTEGRASE"/>
    <property type="match status" value="1"/>
</dbReference>
<dbReference type="Pfam" id="PF00665">
    <property type="entry name" value="rve"/>
    <property type="match status" value="1"/>
</dbReference>
<dbReference type="Gene3D" id="3.10.20.370">
    <property type="match status" value="1"/>
</dbReference>
<dbReference type="InterPro" id="IPR041373">
    <property type="entry name" value="RT_RNaseH"/>
</dbReference>
<sequence length="456" mass="52274">MCDASDYAVGAVLGQRIENHFWPIHYASKTMNQAEANYTTTEKEMLAVVYAFENFCSYLIMNKSIVYTDHSTLKCLFAKKDAKARLLRWICLLQEFDFKVIDTRGAENYAADHLSRLENPYENTLIPRRSTKPFLSNLSIRLLTRTQVPHGLQTLQITMRGTSLSRLLTSSMLVIVDPPGDTTEPTTQRRKFLTQGKILQKDEMPHNSIQICEIFNVWGINFMGQFSSSKGNKYILVAVDYLSRWVEAKALPTNDARVVVKFLKSLFSQFGTPKAIISDRGTHFCNDQFSRVMAKYGVTHCLSTAYHPQTSGQVEVKNHGLKRILERTVGENLYGKACHLSLELEHKAYWALKHANFDLKTAGNHRKLQLNELSELRDQAYENSLIYKERTKKLHDDKIKNLIFNVGEQVLLFNSRLNIFSDGFNFKVNCHRLKHYHGGDPPPLEIPDVNTFPKDN</sequence>
<dbReference type="InterPro" id="IPR012337">
    <property type="entry name" value="RNaseH-like_sf"/>
</dbReference>
<keyword evidence="4" id="KW-0255">Endonuclease</keyword>
<dbReference type="InterPro" id="IPR043502">
    <property type="entry name" value="DNA/RNA_pol_sf"/>
</dbReference>
<evidence type="ECO:0000259" key="7">
    <source>
        <dbReference type="PROSITE" id="PS50994"/>
    </source>
</evidence>
<dbReference type="PANTHER" id="PTHR37984:SF5">
    <property type="entry name" value="PROTEIN NYNRIN-LIKE"/>
    <property type="match status" value="1"/>
</dbReference>
<dbReference type="EMBL" id="BKCJ010319659">
    <property type="protein sequence ID" value="GEZ75814.1"/>
    <property type="molecule type" value="Genomic_DNA"/>
</dbReference>
<dbReference type="GO" id="GO:0015074">
    <property type="term" value="P:DNA integration"/>
    <property type="evidence" value="ECO:0007669"/>
    <property type="project" value="InterPro"/>
</dbReference>
<dbReference type="GO" id="GO:0003964">
    <property type="term" value="F:RNA-directed DNA polymerase activity"/>
    <property type="evidence" value="ECO:0007669"/>
    <property type="project" value="UniProtKB-KW"/>
</dbReference>
<evidence type="ECO:0000313" key="8">
    <source>
        <dbReference type="EMBL" id="GEZ75814.1"/>
    </source>
</evidence>
<organism evidence="8">
    <name type="scientific">Tanacetum cinerariifolium</name>
    <name type="common">Dalmatian daisy</name>
    <name type="synonym">Chrysanthemum cinerariifolium</name>
    <dbReference type="NCBI Taxonomy" id="118510"/>
    <lineage>
        <taxon>Eukaryota</taxon>
        <taxon>Viridiplantae</taxon>
        <taxon>Streptophyta</taxon>
        <taxon>Embryophyta</taxon>
        <taxon>Tracheophyta</taxon>
        <taxon>Spermatophyta</taxon>
        <taxon>Magnoliopsida</taxon>
        <taxon>eudicotyledons</taxon>
        <taxon>Gunneridae</taxon>
        <taxon>Pentapetalae</taxon>
        <taxon>asterids</taxon>
        <taxon>campanulids</taxon>
        <taxon>Asterales</taxon>
        <taxon>Asteraceae</taxon>
        <taxon>Asteroideae</taxon>
        <taxon>Anthemideae</taxon>
        <taxon>Anthemidinae</taxon>
        <taxon>Tanacetum</taxon>
    </lineage>
</organism>
<gene>
    <name evidence="8" type="ORF">Tci_547787</name>
</gene>
<keyword evidence="2" id="KW-0548">Nucleotidyltransferase</keyword>
<evidence type="ECO:0000256" key="3">
    <source>
        <dbReference type="ARBA" id="ARBA00022722"/>
    </source>
</evidence>
<evidence type="ECO:0000256" key="5">
    <source>
        <dbReference type="ARBA" id="ARBA00022801"/>
    </source>
</evidence>
<reference evidence="8" key="1">
    <citation type="journal article" date="2019" name="Sci. Rep.">
        <title>Draft genome of Tanacetum cinerariifolium, the natural source of mosquito coil.</title>
        <authorList>
            <person name="Yamashiro T."/>
            <person name="Shiraishi A."/>
            <person name="Satake H."/>
            <person name="Nakayama K."/>
        </authorList>
    </citation>
    <scope>NUCLEOTIDE SEQUENCE</scope>
</reference>
<name>A0A699IMM5_TANCI</name>
<dbReference type="InterPro" id="IPR036397">
    <property type="entry name" value="RNaseH_sf"/>
</dbReference>
<dbReference type="SUPFAM" id="SSF53098">
    <property type="entry name" value="Ribonuclease H-like"/>
    <property type="match status" value="1"/>
</dbReference>
<feature type="domain" description="Integrase catalytic" evidence="7">
    <location>
        <begin position="201"/>
        <end position="380"/>
    </location>
</feature>
<dbReference type="AlphaFoldDB" id="A0A699IMM5"/>
<proteinExistence type="predicted"/>
<dbReference type="GO" id="GO:0003676">
    <property type="term" value="F:nucleic acid binding"/>
    <property type="evidence" value="ECO:0007669"/>
    <property type="project" value="InterPro"/>
</dbReference>
<dbReference type="Pfam" id="PF17917">
    <property type="entry name" value="RT_RNaseH"/>
    <property type="match status" value="1"/>
</dbReference>
<dbReference type="GO" id="GO:0004519">
    <property type="term" value="F:endonuclease activity"/>
    <property type="evidence" value="ECO:0007669"/>
    <property type="project" value="UniProtKB-KW"/>
</dbReference>
<accession>A0A699IMM5</accession>
<keyword evidence="3" id="KW-0540">Nuclease</keyword>
<keyword evidence="6 8" id="KW-0695">RNA-directed DNA polymerase</keyword>
<dbReference type="InterPro" id="IPR001584">
    <property type="entry name" value="Integrase_cat-core"/>
</dbReference>
<dbReference type="FunFam" id="3.10.20.370:FF:000001">
    <property type="entry name" value="Retrovirus-related Pol polyprotein from transposon 17.6-like protein"/>
    <property type="match status" value="1"/>
</dbReference>
<protein>
    <submittedName>
        <fullName evidence="8">Reverse transcriptase domain-containing protein</fullName>
    </submittedName>
</protein>
<dbReference type="GO" id="GO:0016787">
    <property type="term" value="F:hydrolase activity"/>
    <property type="evidence" value="ECO:0007669"/>
    <property type="project" value="UniProtKB-KW"/>
</dbReference>
<evidence type="ECO:0000256" key="1">
    <source>
        <dbReference type="ARBA" id="ARBA00022679"/>
    </source>
</evidence>
<dbReference type="InterPro" id="IPR050951">
    <property type="entry name" value="Retrovirus_Pol_polyprotein"/>
</dbReference>
<evidence type="ECO:0000256" key="2">
    <source>
        <dbReference type="ARBA" id="ARBA00022695"/>
    </source>
</evidence>